<gene>
    <name evidence="1" type="ORF">F506_07860</name>
</gene>
<accession>A0ABM5UZH2</accession>
<dbReference type="EMBL" id="CP011409">
    <property type="protein sequence ID" value="AKZ62602.1"/>
    <property type="molecule type" value="Genomic_DNA"/>
</dbReference>
<keyword evidence="2" id="KW-1185">Reference proteome</keyword>
<organism evidence="1 2">
    <name type="scientific">Herbaspirillum hiltneri N3</name>
    <dbReference type="NCBI Taxonomy" id="1262470"/>
    <lineage>
        <taxon>Bacteria</taxon>
        <taxon>Pseudomonadati</taxon>
        <taxon>Pseudomonadota</taxon>
        <taxon>Betaproteobacteria</taxon>
        <taxon>Burkholderiales</taxon>
        <taxon>Oxalobacteraceae</taxon>
        <taxon>Herbaspirillum</taxon>
    </lineage>
</organism>
<evidence type="ECO:0000313" key="2">
    <source>
        <dbReference type="Proteomes" id="UP000063429"/>
    </source>
</evidence>
<reference evidence="2" key="1">
    <citation type="journal article" date="2015" name="Genome Announc.">
        <title>Complete Genome Sequence of Herbaspirillum hiltneri N3 (DSM 17495), Isolated from Surface-Sterilized Wheat Roots.</title>
        <authorList>
            <person name="Guizelini D."/>
            <person name="Saizaki P.M."/>
            <person name="Coimbra N.A."/>
            <person name="Weiss V.A."/>
            <person name="Faoro H."/>
            <person name="Sfeir M.Z."/>
            <person name="Baura V.A."/>
            <person name="Monteiro R.A."/>
            <person name="Chubatsu L.S."/>
            <person name="Souza E.M."/>
            <person name="Cruz L.M."/>
            <person name="Pedrosa F.O."/>
            <person name="Raittz R.T."/>
            <person name="Marchaukoski J.N."/>
            <person name="Steffens M.B."/>
        </authorList>
    </citation>
    <scope>NUCLEOTIDE SEQUENCE [LARGE SCALE GENOMIC DNA]</scope>
    <source>
        <strain evidence="2">N3</strain>
    </source>
</reference>
<protein>
    <submittedName>
        <fullName evidence="1">Uncharacterized protein</fullName>
    </submittedName>
</protein>
<sequence length="66" mass="7091">MDLRLDQIFIAVDVILHTAPTLGWRPAKTLLGKAGGIMAALRVPGSAPACDFLHACRPMFPLLASY</sequence>
<evidence type="ECO:0000313" key="1">
    <source>
        <dbReference type="EMBL" id="AKZ62602.1"/>
    </source>
</evidence>
<proteinExistence type="predicted"/>
<dbReference type="Proteomes" id="UP000063429">
    <property type="component" value="Chromosome"/>
</dbReference>
<name>A0ABM5UZH2_9BURK</name>